<gene>
    <name evidence="6" type="ORF">pdam_00010773</name>
</gene>
<dbReference type="AlphaFoldDB" id="A0A3M6UY22"/>
<feature type="compositionally biased region" description="Basic and acidic residues" evidence="4">
    <location>
        <begin position="666"/>
        <end position="679"/>
    </location>
</feature>
<dbReference type="PANTHER" id="PTHR16650">
    <property type="entry name" value="C21ORF13-RELATED"/>
    <property type="match status" value="1"/>
</dbReference>
<evidence type="ECO:0000256" key="3">
    <source>
        <dbReference type="SAM" id="Coils"/>
    </source>
</evidence>
<dbReference type="Proteomes" id="UP000275408">
    <property type="component" value="Unassembled WGS sequence"/>
</dbReference>
<evidence type="ECO:0000256" key="4">
    <source>
        <dbReference type="SAM" id="MobiDB-lite"/>
    </source>
</evidence>
<feature type="compositionally biased region" description="Polar residues" evidence="4">
    <location>
        <begin position="418"/>
        <end position="428"/>
    </location>
</feature>
<dbReference type="OrthoDB" id="2123794at2759"/>
<dbReference type="Pfam" id="PF15619">
    <property type="entry name" value="Lebercilin"/>
    <property type="match status" value="1"/>
</dbReference>
<feature type="compositionally biased region" description="Polar residues" evidence="4">
    <location>
        <begin position="151"/>
        <end position="166"/>
    </location>
</feature>
<name>A0A3M6UY22_POCDA</name>
<accession>A0A3M6UY22</accession>
<feature type="region of interest" description="Disordered" evidence="4">
    <location>
        <begin position="418"/>
        <end position="553"/>
    </location>
</feature>
<feature type="coiled-coil region" evidence="3">
    <location>
        <begin position="174"/>
        <end position="367"/>
    </location>
</feature>
<feature type="compositionally biased region" description="Basic and acidic residues" evidence="4">
    <location>
        <begin position="43"/>
        <end position="61"/>
    </location>
</feature>
<dbReference type="GO" id="GO:0005930">
    <property type="term" value="C:axoneme"/>
    <property type="evidence" value="ECO:0007669"/>
    <property type="project" value="TreeGrafter"/>
</dbReference>
<feature type="region of interest" description="Disordered" evidence="4">
    <location>
        <begin position="565"/>
        <end position="641"/>
    </location>
</feature>
<feature type="compositionally biased region" description="Basic and acidic residues" evidence="4">
    <location>
        <begin position="92"/>
        <end position="103"/>
    </location>
</feature>
<dbReference type="GO" id="GO:0042073">
    <property type="term" value="P:intraciliary transport"/>
    <property type="evidence" value="ECO:0007669"/>
    <property type="project" value="TreeGrafter"/>
</dbReference>
<evidence type="ECO:0000259" key="5">
    <source>
        <dbReference type="Pfam" id="PF15619"/>
    </source>
</evidence>
<sequence>MTLEFENPPLLSNIALNSSYNNETDFGALDRLRSKKTSVISVTRRESLHAKEKLQEKREMSGEYSDNYDSYEDDFDSPSPTKNATRSRRYSSRRESRISERARSTSRSPSDSPPKQRSRSKKASTRRDSFSSYRSAYGTNRGAPKNKPKKSQSASSKMTTKTTGGESSMMRRVLSANKHKVSRLYNILEELQQEVEELKDENKSLKRVSHRQEKQIKKIDEEEASLPMLLQRHSAEMRTLKERMRKNQEVLHKKERESKERDAEIQKLRDKVKSFRVLSQDRKLEERAALAKKLENVQDEIATKDKKILDLEKAIALKDKARQREMKDQRERYKQAKEELKRVQDDFRSLRERLKEKERELDEKNIYHQHIVQKKKKVPNLPALPAGSQGIHAPAITAPAVHIEKAPDTKEKRTNVFLTNAASDSGSVVTDEGRDTDEKSEKVSVNHELPVVSEQTKHGGVLQVDGKEDEEKKRREAKERRRHEEEVEQRRRIDEEERRRKEEQEKRKEEEHERRLREEEEQLRKQREEQERAMKQKEEEEKKRFEEEAEIRRKKDMLLARMRAIDAGNEKTDTVTATGGTTGPPVEDKPKKVPIFLQSDKPVKTEQEPVKPPNVASSDDDILSDTSGGRKKFSASSRQSRFSYDFKQTVENLHHGLPAHAAQEGVKPEAQKSDTKDSLTDDLSFGTYKPTLGRRAAAKRDNTDDLSFGGYNPSFGSNKETARKNSGLNFGTGKKNATEKEQNGVIFGDYNPSFGGSREPAASSLPNGDVGGKSSPPRGRRPRNYGGRTASLFDDDLFTNEEVKPSGNPLFGDSSIKKDKSSYPWENKVNVTRSNVSQEDSLLPRRKHLQSIGKSTEKNVRAVDNALDDIDDEIEEVIL</sequence>
<dbReference type="PANTHER" id="PTHR16650:SF6">
    <property type="entry name" value="GH21622P"/>
    <property type="match status" value="1"/>
</dbReference>
<evidence type="ECO:0000256" key="2">
    <source>
        <dbReference type="ARBA" id="ARBA00023054"/>
    </source>
</evidence>
<feature type="compositionally biased region" description="Basic and acidic residues" evidence="4">
    <location>
        <begin position="465"/>
        <end position="553"/>
    </location>
</feature>
<feature type="compositionally biased region" description="Basic and acidic residues" evidence="4">
    <location>
        <begin position="431"/>
        <end position="445"/>
    </location>
</feature>
<reference evidence="6 7" key="1">
    <citation type="journal article" date="2018" name="Sci. Rep.">
        <title>Comparative analysis of the Pocillopora damicornis genome highlights role of immune system in coral evolution.</title>
        <authorList>
            <person name="Cunning R."/>
            <person name="Bay R.A."/>
            <person name="Gillette P."/>
            <person name="Baker A.C."/>
            <person name="Traylor-Knowles N."/>
        </authorList>
    </citation>
    <scope>NUCLEOTIDE SEQUENCE [LARGE SCALE GENOMIC DNA]</scope>
    <source>
        <strain evidence="6">RSMAS</strain>
        <tissue evidence="6">Whole animal</tissue>
    </source>
</reference>
<evidence type="ECO:0000313" key="6">
    <source>
        <dbReference type="EMBL" id="RMX58489.1"/>
    </source>
</evidence>
<dbReference type="STRING" id="46731.A0A3M6UY22"/>
<proteinExistence type="inferred from homology"/>
<feature type="compositionally biased region" description="Polar residues" evidence="4">
    <location>
        <begin position="714"/>
        <end position="729"/>
    </location>
</feature>
<evidence type="ECO:0000313" key="7">
    <source>
        <dbReference type="Proteomes" id="UP000275408"/>
    </source>
</evidence>
<feature type="region of interest" description="Disordered" evidence="4">
    <location>
        <begin position="654"/>
        <end position="821"/>
    </location>
</feature>
<comment type="similarity">
    <text evidence="1">Belongs to the LCA5 family.</text>
</comment>
<comment type="caution">
    <text evidence="6">The sequence shown here is derived from an EMBL/GenBank/DDBJ whole genome shotgun (WGS) entry which is preliminary data.</text>
</comment>
<dbReference type="EMBL" id="RCHS01000500">
    <property type="protein sequence ID" value="RMX58489.1"/>
    <property type="molecule type" value="Genomic_DNA"/>
</dbReference>
<keyword evidence="2 3" id="KW-0175">Coiled coil</keyword>
<feature type="domain" description="Lebercilin" evidence="5">
    <location>
        <begin position="170"/>
        <end position="361"/>
    </location>
</feature>
<dbReference type="InterPro" id="IPR026188">
    <property type="entry name" value="Lebercilin-like"/>
</dbReference>
<keyword evidence="7" id="KW-1185">Reference proteome</keyword>
<evidence type="ECO:0000256" key="1">
    <source>
        <dbReference type="ARBA" id="ARBA00010229"/>
    </source>
</evidence>
<protein>
    <recommendedName>
        <fullName evidence="5">Lebercilin domain-containing protein</fullName>
    </recommendedName>
</protein>
<dbReference type="InterPro" id="IPR028933">
    <property type="entry name" value="Lebercilin_dom"/>
</dbReference>
<feature type="region of interest" description="Disordered" evidence="4">
    <location>
        <begin position="40"/>
        <end position="168"/>
    </location>
</feature>
<organism evidence="6 7">
    <name type="scientific">Pocillopora damicornis</name>
    <name type="common">Cauliflower coral</name>
    <name type="synonym">Millepora damicornis</name>
    <dbReference type="NCBI Taxonomy" id="46731"/>
    <lineage>
        <taxon>Eukaryota</taxon>
        <taxon>Metazoa</taxon>
        <taxon>Cnidaria</taxon>
        <taxon>Anthozoa</taxon>
        <taxon>Hexacorallia</taxon>
        <taxon>Scleractinia</taxon>
        <taxon>Astrocoeniina</taxon>
        <taxon>Pocilloporidae</taxon>
        <taxon>Pocillopora</taxon>
    </lineage>
</organism>